<proteinExistence type="predicted"/>
<sequence>MSAIEKQTIIKDTLNPSYKFTQYTRKLKTLNCSQESLKLFRPSPKTRLNFQTLNLKSQGASDILHVSDLGVI</sequence>
<feature type="non-terminal residue" evidence="1">
    <location>
        <position position="72"/>
    </location>
</feature>
<name>S4P9E1_9NEOP</name>
<organism evidence="1">
    <name type="scientific">Pararge aegeria</name>
    <name type="common">speckled wood butterfly</name>
    <dbReference type="NCBI Taxonomy" id="116150"/>
    <lineage>
        <taxon>Eukaryota</taxon>
        <taxon>Metazoa</taxon>
        <taxon>Ecdysozoa</taxon>
        <taxon>Arthropoda</taxon>
        <taxon>Hexapoda</taxon>
        <taxon>Insecta</taxon>
        <taxon>Pterygota</taxon>
        <taxon>Neoptera</taxon>
        <taxon>Endopterygota</taxon>
        <taxon>Lepidoptera</taxon>
        <taxon>Glossata</taxon>
        <taxon>Ditrysia</taxon>
        <taxon>Papilionoidea</taxon>
        <taxon>Nymphalidae</taxon>
        <taxon>Satyrinae</taxon>
        <taxon>Satyrini</taxon>
        <taxon>Parargina</taxon>
        <taxon>Pararge</taxon>
    </lineage>
</organism>
<reference evidence="1" key="1">
    <citation type="journal article" date="2013" name="BMC Genomics">
        <title>Unscrambling butterfly oogenesis.</title>
        <authorList>
            <person name="Carter J.M."/>
            <person name="Baker S.C."/>
            <person name="Pink R."/>
            <person name="Carter D.R."/>
            <person name="Collins A."/>
            <person name="Tomlin J."/>
            <person name="Gibbs M."/>
            <person name="Breuker C.J."/>
        </authorList>
    </citation>
    <scope>NUCLEOTIDE SEQUENCE</scope>
    <source>
        <tissue evidence="1">Ovary</tissue>
    </source>
</reference>
<evidence type="ECO:0000313" key="1">
    <source>
        <dbReference type="EMBL" id="JAA85698.1"/>
    </source>
</evidence>
<dbReference type="AlphaFoldDB" id="S4P9E1"/>
<reference evidence="1" key="2">
    <citation type="submission" date="2013-05" db="EMBL/GenBank/DDBJ databases">
        <authorList>
            <person name="Carter J.-M."/>
            <person name="Baker S.C."/>
            <person name="Pink R."/>
            <person name="Carter D.R.F."/>
            <person name="Collins A."/>
            <person name="Tomlin J."/>
            <person name="Gibbs M."/>
            <person name="Breuker C.J."/>
        </authorList>
    </citation>
    <scope>NUCLEOTIDE SEQUENCE</scope>
    <source>
        <tissue evidence="1">Ovary</tissue>
    </source>
</reference>
<protein>
    <submittedName>
        <fullName evidence="1">Uncharacterized protein</fullName>
    </submittedName>
</protein>
<dbReference type="EMBL" id="GAIX01006862">
    <property type="protein sequence ID" value="JAA85698.1"/>
    <property type="molecule type" value="Transcribed_RNA"/>
</dbReference>
<accession>S4P9E1</accession>